<dbReference type="PANTHER" id="PTHR42683">
    <property type="entry name" value="ALDEHYDE REDUCTASE"/>
    <property type="match status" value="1"/>
</dbReference>
<comment type="catalytic activity">
    <reaction evidence="6">
        <text>a primary alcohol + NADP(+) = an aldehyde + NADPH + H(+)</text>
        <dbReference type="Rhea" id="RHEA:15937"/>
        <dbReference type="ChEBI" id="CHEBI:15378"/>
        <dbReference type="ChEBI" id="CHEBI:15734"/>
        <dbReference type="ChEBI" id="CHEBI:17478"/>
        <dbReference type="ChEBI" id="CHEBI:57783"/>
        <dbReference type="ChEBI" id="CHEBI:58349"/>
        <dbReference type="EC" id="1.1.1.2"/>
    </reaction>
</comment>
<dbReference type="Proteomes" id="UP000464597">
    <property type="component" value="Chromosome"/>
</dbReference>
<dbReference type="InterPro" id="IPR020843">
    <property type="entry name" value="ER"/>
</dbReference>
<organism evidence="9 10">
    <name type="scientific">Rathayibacter festucae</name>
    <dbReference type="NCBI Taxonomy" id="110937"/>
    <lineage>
        <taxon>Bacteria</taxon>
        <taxon>Bacillati</taxon>
        <taxon>Actinomycetota</taxon>
        <taxon>Actinomycetes</taxon>
        <taxon>Micrococcales</taxon>
        <taxon>Microbacteriaceae</taxon>
        <taxon>Rathayibacter</taxon>
    </lineage>
</organism>
<evidence type="ECO:0000256" key="7">
    <source>
        <dbReference type="RuleBase" id="RU361277"/>
    </source>
</evidence>
<keyword evidence="4" id="KW-0560">Oxidoreductase</keyword>
<dbReference type="InterPro" id="IPR036291">
    <property type="entry name" value="NAD(P)-bd_dom_sf"/>
</dbReference>
<evidence type="ECO:0000256" key="2">
    <source>
        <dbReference type="ARBA" id="ARBA00022723"/>
    </source>
</evidence>
<dbReference type="PROSITE" id="PS00059">
    <property type="entry name" value="ADH_ZINC"/>
    <property type="match status" value="1"/>
</dbReference>
<keyword evidence="10" id="KW-1185">Reference proteome</keyword>
<dbReference type="SUPFAM" id="SSF50129">
    <property type="entry name" value="GroES-like"/>
    <property type="match status" value="1"/>
</dbReference>
<keyword evidence="2 7" id="KW-0479">Metal-binding</keyword>
<dbReference type="Pfam" id="PF00107">
    <property type="entry name" value="ADH_zinc_N"/>
    <property type="match status" value="1"/>
</dbReference>
<evidence type="ECO:0000256" key="5">
    <source>
        <dbReference type="ARBA" id="ARBA00024074"/>
    </source>
</evidence>
<evidence type="ECO:0000256" key="6">
    <source>
        <dbReference type="ARBA" id="ARBA00048262"/>
    </source>
</evidence>
<accession>A0ABX6H3L5</accession>
<dbReference type="InterPro" id="IPR002328">
    <property type="entry name" value="ADH_Zn_CS"/>
</dbReference>
<dbReference type="InterPro" id="IPR047109">
    <property type="entry name" value="CAD-like"/>
</dbReference>
<dbReference type="Pfam" id="PF08240">
    <property type="entry name" value="ADH_N"/>
    <property type="match status" value="1"/>
</dbReference>
<dbReference type="Gene3D" id="3.40.50.720">
    <property type="entry name" value="NAD(P)-binding Rossmann-like Domain"/>
    <property type="match status" value="1"/>
</dbReference>
<evidence type="ECO:0000256" key="4">
    <source>
        <dbReference type="ARBA" id="ARBA00023002"/>
    </source>
</evidence>
<dbReference type="CDD" id="cd05283">
    <property type="entry name" value="CAD1"/>
    <property type="match status" value="1"/>
</dbReference>
<dbReference type="InterPro" id="IPR011032">
    <property type="entry name" value="GroES-like_sf"/>
</dbReference>
<keyword evidence="3 7" id="KW-0862">Zinc</keyword>
<dbReference type="SUPFAM" id="SSF51735">
    <property type="entry name" value="NAD(P)-binding Rossmann-fold domains"/>
    <property type="match status" value="1"/>
</dbReference>
<protein>
    <recommendedName>
        <fullName evidence="5">alcohol dehydrogenase (NADP(+))</fullName>
        <ecNumber evidence="5">1.1.1.2</ecNumber>
    </recommendedName>
</protein>
<evidence type="ECO:0000313" key="9">
    <source>
        <dbReference type="EMBL" id="QHC64233.1"/>
    </source>
</evidence>
<evidence type="ECO:0000256" key="1">
    <source>
        <dbReference type="ARBA" id="ARBA00001947"/>
    </source>
</evidence>
<dbReference type="EMBL" id="CP047180">
    <property type="protein sequence ID" value="QHC64233.1"/>
    <property type="molecule type" value="Genomic_DNA"/>
</dbReference>
<sequence>MISTTAYAATAEGGLAPAVIKRRALRPDDLAVRVDYCGVCHSDLHALRTHAAHSADPAAAAGPLVPGHEFVGTVLAVGTAVTAFSPGDPVAVGNIVDSCGACDMCTAEQENFCREFPTLTYGGTDRHDGSTTLGAFSREYVVRDRFAYPLPAGLDPAAVAPLLCAGVTVWEPLRAHSVGPGSRVGVVGLGGLGHLAVKLARALGAEVTVFTTSAAKTADALALGATRVVVSRDEEAMAAQRGRLDLVLDTVSAAHDLAPYLHVLALDGALSVLGMLAPVTVDVTDLLIGRKSLTSGGSGGTRSTRELLAFCGEHGITADVEVLPSAQVGTALERLAANDVRYRFVLDLADLDGADLDGAD</sequence>
<comment type="cofactor">
    <cofactor evidence="1 7">
        <name>Zn(2+)</name>
        <dbReference type="ChEBI" id="CHEBI:29105"/>
    </cofactor>
</comment>
<name>A0ABX6H3L5_9MICO</name>
<dbReference type="Gene3D" id="3.90.180.10">
    <property type="entry name" value="Medium-chain alcohol dehydrogenases, catalytic domain"/>
    <property type="match status" value="1"/>
</dbReference>
<comment type="similarity">
    <text evidence="7">Belongs to the zinc-containing alcohol dehydrogenase family.</text>
</comment>
<dbReference type="InterPro" id="IPR013154">
    <property type="entry name" value="ADH-like_N"/>
</dbReference>
<reference evidence="10" key="1">
    <citation type="submission" date="2019-12" db="EMBL/GenBank/DDBJ databases">
        <title>Complete and draft genome sequences of new strains and members of some known species of the genus Rathayibacter isolated from plants.</title>
        <authorList>
            <person name="Tarlachkov S.V."/>
            <person name="Starodumova I.P."/>
            <person name="Dorofeeva L.V."/>
            <person name="Prisyazhnaya N.V."/>
            <person name="Leyn S."/>
            <person name="Zlamal J."/>
            <person name="Elan M."/>
            <person name="Osterman A.L."/>
            <person name="Nadler S."/>
            <person name="Subbotin S.A."/>
            <person name="Evtushenko L.I."/>
        </authorList>
    </citation>
    <scope>NUCLEOTIDE SEQUENCE [LARGE SCALE GENOMIC DNA]</scope>
    <source>
        <strain evidence="10">VKM Ac-2802</strain>
    </source>
</reference>
<proteinExistence type="inferred from homology"/>
<dbReference type="PROSITE" id="PS00065">
    <property type="entry name" value="D_2_HYDROXYACID_DH_1"/>
    <property type="match status" value="1"/>
</dbReference>
<dbReference type="EC" id="1.1.1.2" evidence="5"/>
<feature type="domain" description="Enoyl reductase (ER)" evidence="8">
    <location>
        <begin position="13"/>
        <end position="346"/>
    </location>
</feature>
<evidence type="ECO:0000256" key="3">
    <source>
        <dbReference type="ARBA" id="ARBA00022833"/>
    </source>
</evidence>
<evidence type="ECO:0000313" key="10">
    <source>
        <dbReference type="Proteomes" id="UP000464597"/>
    </source>
</evidence>
<dbReference type="RefSeq" id="WP_159423650.1">
    <property type="nucleotide sequence ID" value="NZ_CP047180.1"/>
</dbReference>
<dbReference type="SMART" id="SM00829">
    <property type="entry name" value="PKS_ER"/>
    <property type="match status" value="1"/>
</dbReference>
<dbReference type="InterPro" id="IPR029752">
    <property type="entry name" value="D-isomer_DH_CS1"/>
</dbReference>
<dbReference type="InterPro" id="IPR013149">
    <property type="entry name" value="ADH-like_C"/>
</dbReference>
<gene>
    <name evidence="9" type="ORF">GSU69_17125</name>
</gene>
<evidence type="ECO:0000259" key="8">
    <source>
        <dbReference type="SMART" id="SM00829"/>
    </source>
</evidence>